<dbReference type="InterPro" id="IPR048645">
    <property type="entry name" value="Cry1Ac-like_dom-VII"/>
</dbReference>
<name>A0A2B9DYH2_BACCE</name>
<dbReference type="Pfam" id="PF21463">
    <property type="entry name" value="Cry1Ac_dom-VII"/>
    <property type="match status" value="1"/>
</dbReference>
<gene>
    <name evidence="2" type="ORF">CN958_16445</name>
</gene>
<accession>A0A2B9DYH2</accession>
<dbReference type="EMBL" id="NUHO01000064">
    <property type="protein sequence ID" value="PGM92109.1"/>
    <property type="molecule type" value="Genomic_DNA"/>
</dbReference>
<comment type="caution">
    <text evidence="2">The sequence shown here is derived from an EMBL/GenBank/DDBJ whole genome shotgun (WGS) entry which is preliminary data.</text>
</comment>
<feature type="domain" description="Cry1Ac-like" evidence="1">
    <location>
        <begin position="4"/>
        <end position="82"/>
    </location>
</feature>
<evidence type="ECO:0000313" key="2">
    <source>
        <dbReference type="EMBL" id="PGM92109.1"/>
    </source>
</evidence>
<organism evidence="2 3">
    <name type="scientific">Bacillus cereus</name>
    <dbReference type="NCBI Taxonomy" id="1396"/>
    <lineage>
        <taxon>Bacteria</taxon>
        <taxon>Bacillati</taxon>
        <taxon>Bacillota</taxon>
        <taxon>Bacilli</taxon>
        <taxon>Bacillales</taxon>
        <taxon>Bacillaceae</taxon>
        <taxon>Bacillus</taxon>
        <taxon>Bacillus cereus group</taxon>
    </lineage>
</organism>
<reference evidence="2 3" key="1">
    <citation type="submission" date="2017-09" db="EMBL/GenBank/DDBJ databases">
        <title>Large-scale bioinformatics analysis of Bacillus genomes uncovers conserved roles of natural products in bacterial physiology.</title>
        <authorList>
            <consortium name="Agbiome Team Llc"/>
            <person name="Bleich R.M."/>
            <person name="Grubbs K.J."/>
            <person name="Santa Maria K.C."/>
            <person name="Allen S.E."/>
            <person name="Farag S."/>
            <person name="Shank E.A."/>
            <person name="Bowers A."/>
        </authorList>
    </citation>
    <scope>NUCLEOTIDE SEQUENCE [LARGE SCALE GENOMIC DNA]</scope>
    <source>
        <strain evidence="2 3">AFS053130</strain>
    </source>
</reference>
<evidence type="ECO:0000259" key="1">
    <source>
        <dbReference type="Pfam" id="PF21463"/>
    </source>
</evidence>
<protein>
    <recommendedName>
        <fullName evidence="1">Cry1Ac-like domain-containing protein</fullName>
    </recommendedName>
</protein>
<proteinExistence type="predicted"/>
<dbReference type="AlphaFoldDB" id="A0A2B9DYH2"/>
<evidence type="ECO:0000313" key="3">
    <source>
        <dbReference type="Proteomes" id="UP000222054"/>
    </source>
</evidence>
<sequence>RNGDFMAGLSNWKGAKDAIVQQIGNASVLVISDWSANLSQDVCVNPEHGYILRVTAKKEGSGEGYVKISDGTDENTETLKFTVGEDVTRLAQSNMRSPIRERNMTNAPSESYGTNGYASNAMTNYPSGNDGANVYPGNNNRNYQSESFGITPYGDENTMTDYPSNNYEMNAYPGNTNMTNHNGACSCGCSTNAYAGENMKRNDASNENGSGYGCGCRTYINNNTDSYASPMTAQNGSSLSGYVTKTVEIFPEMNRVCIEIGETSGTFKVESIELIRMDCE</sequence>
<dbReference type="Proteomes" id="UP000222054">
    <property type="component" value="Unassembled WGS sequence"/>
</dbReference>
<feature type="non-terminal residue" evidence="2">
    <location>
        <position position="1"/>
    </location>
</feature>